<dbReference type="GeneID" id="97497477"/>
<evidence type="ECO:0000256" key="1">
    <source>
        <dbReference type="SAM" id="Phobius"/>
    </source>
</evidence>
<keyword evidence="3" id="KW-1185">Reference proteome</keyword>
<dbReference type="OrthoDB" id="4301482at2"/>
<gene>
    <name evidence="2" type="ORF">SAMN05421833_11426</name>
</gene>
<keyword evidence="1" id="KW-1133">Transmembrane helix</keyword>
<feature type="transmembrane region" description="Helical" evidence="1">
    <location>
        <begin position="38"/>
        <end position="56"/>
    </location>
</feature>
<dbReference type="Proteomes" id="UP000186096">
    <property type="component" value="Unassembled WGS sequence"/>
</dbReference>
<reference evidence="3" key="1">
    <citation type="submission" date="2017-01" db="EMBL/GenBank/DDBJ databases">
        <authorList>
            <person name="Varghese N."/>
            <person name="Submissions S."/>
        </authorList>
    </citation>
    <scope>NUCLEOTIDE SEQUENCE [LARGE SCALE GENOMIC DNA]</scope>
    <source>
        <strain evidence="3">ATCC 12950</strain>
    </source>
</reference>
<evidence type="ECO:0000313" key="3">
    <source>
        <dbReference type="Proteomes" id="UP000186096"/>
    </source>
</evidence>
<protein>
    <submittedName>
        <fullName evidence="2">Uncharacterized protein</fullName>
    </submittedName>
</protein>
<name>A0A1N7DAW0_9ACTN</name>
<keyword evidence="1" id="KW-0812">Transmembrane</keyword>
<organism evidence="2 3">
    <name type="scientific">Microbispora rosea</name>
    <dbReference type="NCBI Taxonomy" id="58117"/>
    <lineage>
        <taxon>Bacteria</taxon>
        <taxon>Bacillati</taxon>
        <taxon>Actinomycetota</taxon>
        <taxon>Actinomycetes</taxon>
        <taxon>Streptosporangiales</taxon>
        <taxon>Streptosporangiaceae</taxon>
        <taxon>Microbispora</taxon>
    </lineage>
</organism>
<proteinExistence type="predicted"/>
<sequence length="61" mass="6528">MSPFWKIFVAIFCYISGIVGLGLAVANASVKPPATTHAFVYGGLGLVFLIAGIVLSRRPRY</sequence>
<dbReference type="EMBL" id="FTNI01000014">
    <property type="protein sequence ID" value="SIR73026.1"/>
    <property type="molecule type" value="Genomic_DNA"/>
</dbReference>
<feature type="transmembrane region" description="Helical" evidence="1">
    <location>
        <begin position="7"/>
        <end position="26"/>
    </location>
</feature>
<dbReference type="RefSeq" id="WP_030506179.1">
    <property type="nucleotide sequence ID" value="NZ_CP192071.1"/>
</dbReference>
<evidence type="ECO:0000313" key="2">
    <source>
        <dbReference type="EMBL" id="SIR73026.1"/>
    </source>
</evidence>
<accession>A0A1N7DAW0</accession>
<keyword evidence="1" id="KW-0472">Membrane</keyword>
<dbReference type="STRING" id="58117.SAMN05421833_11426"/>
<dbReference type="AlphaFoldDB" id="A0A1N7DAW0"/>